<dbReference type="Pfam" id="PF02801">
    <property type="entry name" value="Ketoacyl-synt_C"/>
    <property type="match status" value="1"/>
</dbReference>
<dbReference type="InterPro" id="IPR050091">
    <property type="entry name" value="PKS_NRPS_Biosynth_Enz"/>
</dbReference>
<evidence type="ECO:0000313" key="5">
    <source>
        <dbReference type="EMBL" id="AQS99274.1"/>
    </source>
</evidence>
<dbReference type="InterPro" id="IPR030834">
    <property type="entry name" value="PKS_assoc_dom"/>
</dbReference>
<keyword evidence="1" id="KW-0596">Phosphopantetheine</keyword>
<dbReference type="Gene3D" id="3.40.47.10">
    <property type="match status" value="1"/>
</dbReference>
<dbReference type="GO" id="GO:0006633">
    <property type="term" value="P:fatty acid biosynthetic process"/>
    <property type="evidence" value="ECO:0007669"/>
    <property type="project" value="TreeGrafter"/>
</dbReference>
<dbReference type="AlphaFoldDB" id="A0A1S6K7Y8"/>
<keyword evidence="2" id="KW-0597">Phosphoprotein</keyword>
<reference evidence="5" key="1">
    <citation type="journal article" date="2017" name="J. Eukaryot. Microbiol.">
        <title>Role of Modular Polyketide Synthases in the Production of Polyether Ladder Compounds in Ciguatoxin-producing Gambierdiscus polynesiensis and G.excentricus (Dinophyceae).</title>
        <authorList>
            <person name="Kohli G.S."/>
            <person name="Campbell K."/>
            <person name="John U."/>
            <person name="Smith K.F."/>
            <person name="Fraga S."/>
            <person name="Rhodes L.L."/>
            <person name="Murray S.A."/>
        </authorList>
    </citation>
    <scope>NUCLEOTIDE SEQUENCE</scope>
    <source>
        <strain evidence="5">Contig_30310</strain>
    </source>
</reference>
<dbReference type="EMBL" id="KX395856">
    <property type="protein sequence ID" value="AQS99274.1"/>
    <property type="molecule type" value="Transcribed_RNA"/>
</dbReference>
<evidence type="ECO:0000256" key="2">
    <source>
        <dbReference type="ARBA" id="ARBA00022553"/>
    </source>
</evidence>
<evidence type="ECO:0000259" key="4">
    <source>
        <dbReference type="PROSITE" id="PS52004"/>
    </source>
</evidence>
<dbReference type="PROSITE" id="PS52004">
    <property type="entry name" value="KS3_2"/>
    <property type="match status" value="1"/>
</dbReference>
<dbReference type="GO" id="GO:0004312">
    <property type="term" value="F:fatty acid synthase activity"/>
    <property type="evidence" value="ECO:0007669"/>
    <property type="project" value="TreeGrafter"/>
</dbReference>
<dbReference type="InterPro" id="IPR016039">
    <property type="entry name" value="Thiolase-like"/>
</dbReference>
<dbReference type="CDD" id="cd00833">
    <property type="entry name" value="PKS"/>
    <property type="match status" value="1"/>
</dbReference>
<dbReference type="InterPro" id="IPR014031">
    <property type="entry name" value="Ketoacyl_synth_C"/>
</dbReference>
<evidence type="ECO:0000256" key="3">
    <source>
        <dbReference type="RuleBase" id="RU003694"/>
    </source>
</evidence>
<organism evidence="5">
    <name type="scientific">Gambierdiscus excentricus</name>
    <dbReference type="NCBI Taxonomy" id="986170"/>
    <lineage>
        <taxon>Eukaryota</taxon>
        <taxon>Sar</taxon>
        <taxon>Alveolata</taxon>
        <taxon>Dinophyceae</taxon>
        <taxon>Gonyaulacales</taxon>
        <taxon>Pyrocystaceae</taxon>
        <taxon>Gambierdiscus</taxon>
    </lineage>
</organism>
<dbReference type="NCBIfam" id="TIGR04556">
    <property type="entry name" value="PKS_assoc"/>
    <property type="match status" value="1"/>
</dbReference>
<accession>A0A1S6K7Y8</accession>
<proteinExistence type="inferred from homology"/>
<protein>
    <submittedName>
        <fullName evidence="5">Type I polyketide synthase</fullName>
    </submittedName>
</protein>
<keyword evidence="3" id="KW-0808">Transferase</keyword>
<evidence type="ECO:0000256" key="1">
    <source>
        <dbReference type="ARBA" id="ARBA00022450"/>
    </source>
</evidence>
<dbReference type="Pfam" id="PF00109">
    <property type="entry name" value="ketoacyl-synt"/>
    <property type="match status" value="1"/>
</dbReference>
<dbReference type="InterPro" id="IPR020841">
    <property type="entry name" value="PKS_Beta-ketoAc_synthase_dom"/>
</dbReference>
<name>A0A1S6K7Y8_9DINO</name>
<dbReference type="PANTHER" id="PTHR43775:SF37">
    <property type="entry name" value="SI:DKEY-61P9.11"/>
    <property type="match status" value="1"/>
</dbReference>
<dbReference type="PANTHER" id="PTHR43775">
    <property type="entry name" value="FATTY ACID SYNTHASE"/>
    <property type="match status" value="1"/>
</dbReference>
<feature type="domain" description="Ketosynthase family 3 (KS3)" evidence="4">
    <location>
        <begin position="319"/>
        <end position="750"/>
    </location>
</feature>
<dbReference type="InterPro" id="IPR014030">
    <property type="entry name" value="Ketoacyl_synth_N"/>
</dbReference>
<dbReference type="SUPFAM" id="SSF53901">
    <property type="entry name" value="Thiolase-like"/>
    <property type="match status" value="2"/>
</dbReference>
<dbReference type="SMART" id="SM00825">
    <property type="entry name" value="PKS_KS"/>
    <property type="match status" value="1"/>
</dbReference>
<comment type="similarity">
    <text evidence="3">Belongs to the thiolase-like superfamily. Beta-ketoacyl-ACP synthases family.</text>
</comment>
<sequence length="944" mass="103188">MRARARLGALGAWHAEGAVPAPKMPPKRAAGTYDVTAAPEADGLGPSAELAGRIAGCLFTKGYCVCNLNVKEETLSKALEEAIALQDGPRFRAPPREVTEALLGEEGSAMICELEGQPDQQEVVDGPNLTAVDQVLSKVGRLLSPLGKDLGVRIESRSFGLLHSAGAQGDDEEPPQLTEFECQKWLQQLVKGRLMVIHFLGPSGGSLELQPFNHSEAPPVEVSVEPGATVVLRADGLSHRFTATSKSLAISCWLNQDQQLGEHQDDMISTPAIQELMSWATERIRECKLRQEINHEGMVLDPGFPREWQRAANRMFHIGPQVAVRGTSCKFPSTYVPQGFWQAMRFGIDWAESVPMLRWNHDNAYDPNEESWKYMKTCCRHGSFFDGSELFDNKFFGISNVESRQMDPMQRHILETSYEALFQAGLNRKKLMRSLIGVYIGSATSEFTFMPATDSSAGTGGANSITSNRISFCLGMQGPSYTIDTQGASSLTALGHGAMSLRFQTQRYRPNHTAMVGGVYLMIVPNTWVLACAAHMMSPQGRCFSFDVSADGFVKGEGVSNATLLPTGETIDGQEVVNDGDPFDAYVAATGTNHTGASASLSAPCGPQEKELVLDCVRQASICTTDIDAVECWAEGNSMKDSVEVHVLLGALRGDDPEVPLGLSSCKTNTGTGMEVDGMFMLLKVIHGQKYGLQVPSNHLSELNVHIDVWSGDEPLLFNSENLSNSELSSFVGMTARSLGGTMVHAITFGFVDTEERRPQRRRLERDALVFWPAGGGELAEEAEPTTNKPYMILGSWSDWQYSEPMKRESDGIYGYTVTLGENCFEEFQILLDGNPDQVLHPATSQFDGGWLSPQVASIAGPDPREACLELAWAIDGREQLVELVAEADPDAQGALEDKGATQAPVQNPYRQPAPAGTKFRVRLRVSGKFRYVEWERLEDERPS</sequence>